<evidence type="ECO:0000313" key="3">
    <source>
        <dbReference type="Proteomes" id="UP000050514"/>
    </source>
</evidence>
<evidence type="ECO:0000313" key="2">
    <source>
        <dbReference type="EMBL" id="KPL74563.1"/>
    </source>
</evidence>
<evidence type="ECO:0000256" key="1">
    <source>
        <dbReference type="SAM" id="SignalP"/>
    </source>
</evidence>
<dbReference type="AlphaFoldDB" id="A0A0P6XZH2"/>
<reference evidence="2 3" key="1">
    <citation type="submission" date="2015-07" db="EMBL/GenBank/DDBJ databases">
        <title>Draft genome of Bellilinea caldifistulae DSM 17877.</title>
        <authorList>
            <person name="Hemp J."/>
            <person name="Ward L.M."/>
            <person name="Pace L.A."/>
            <person name="Fischer W.W."/>
        </authorList>
    </citation>
    <scope>NUCLEOTIDE SEQUENCE [LARGE SCALE GENOMIC DNA]</scope>
    <source>
        <strain evidence="2 3">GOMI-1</strain>
    </source>
</reference>
<protein>
    <submittedName>
        <fullName evidence="2">Uncharacterized protein</fullName>
    </submittedName>
</protein>
<dbReference type="Proteomes" id="UP000050514">
    <property type="component" value="Unassembled WGS sequence"/>
</dbReference>
<dbReference type="STRING" id="360411.AC812_12265"/>
<accession>A0A0P6XZH2</accession>
<comment type="caution">
    <text evidence="2">The sequence shown here is derived from an EMBL/GenBank/DDBJ whole genome shotgun (WGS) entry which is preliminary data.</text>
</comment>
<feature type="chain" id="PRO_5006133296" evidence="1">
    <location>
        <begin position="20"/>
        <end position="159"/>
    </location>
</feature>
<gene>
    <name evidence="2" type="ORF">AC812_12265</name>
</gene>
<keyword evidence="1" id="KW-0732">Signal</keyword>
<feature type="signal peptide" evidence="1">
    <location>
        <begin position="1"/>
        <end position="19"/>
    </location>
</feature>
<dbReference type="RefSeq" id="WP_061918886.1">
    <property type="nucleotide sequence ID" value="NZ_DF967971.1"/>
</dbReference>
<sequence length="159" mass="17499">MKRLSIFVLLLALISLACASVYPLDFYSTVAGMRAAAAGRSGTAVYEGHNLYVMIWPHRGQYAFAVINRSGDVVDDLLRMVNANGVNVFRMSDLIKWMEANGFRQVDPKTLPVNITTVLLSEMMAAVAHGSRSLITPILIPADILDFDKPLPGFEEVQQ</sequence>
<keyword evidence="3" id="KW-1185">Reference proteome</keyword>
<organism evidence="2 3">
    <name type="scientific">Bellilinea caldifistulae</name>
    <dbReference type="NCBI Taxonomy" id="360411"/>
    <lineage>
        <taxon>Bacteria</taxon>
        <taxon>Bacillati</taxon>
        <taxon>Chloroflexota</taxon>
        <taxon>Anaerolineae</taxon>
        <taxon>Anaerolineales</taxon>
        <taxon>Anaerolineaceae</taxon>
        <taxon>Bellilinea</taxon>
    </lineage>
</organism>
<name>A0A0P6XZH2_9CHLR</name>
<dbReference type="EMBL" id="LGHJ01000017">
    <property type="protein sequence ID" value="KPL74563.1"/>
    <property type="molecule type" value="Genomic_DNA"/>
</dbReference>
<proteinExistence type="predicted"/>
<dbReference type="PROSITE" id="PS51257">
    <property type="entry name" value="PROKAR_LIPOPROTEIN"/>
    <property type="match status" value="1"/>
</dbReference>